<dbReference type="RefSeq" id="WP_124776829.1">
    <property type="nucleotide sequence ID" value="NZ_RQZA01000004.1"/>
</dbReference>
<dbReference type="InterPro" id="IPR033782">
    <property type="entry name" value="DUF5301"/>
</dbReference>
<protein>
    <recommendedName>
        <fullName evidence="1">DUF5301 domain-containing protein</fullName>
    </recommendedName>
</protein>
<proteinExistence type="predicted"/>
<evidence type="ECO:0000313" key="3">
    <source>
        <dbReference type="Proteomes" id="UP000281771"/>
    </source>
</evidence>
<dbReference type="EMBL" id="RQZA01000004">
    <property type="protein sequence ID" value="RRD31320.1"/>
    <property type="molecule type" value="Genomic_DNA"/>
</dbReference>
<keyword evidence="3" id="KW-1185">Reference proteome</keyword>
<comment type="caution">
    <text evidence="2">The sequence shown here is derived from an EMBL/GenBank/DDBJ whole genome shotgun (WGS) entry which is preliminary data.</text>
</comment>
<dbReference type="AlphaFoldDB" id="A0A3P1VCZ2"/>
<evidence type="ECO:0000313" key="2">
    <source>
        <dbReference type="EMBL" id="RRD31320.1"/>
    </source>
</evidence>
<dbReference type="Gene3D" id="2.60.40.4250">
    <property type="match status" value="1"/>
</dbReference>
<organism evidence="2 3">
    <name type="scientific">Streptococcus minor</name>
    <dbReference type="NCBI Taxonomy" id="229549"/>
    <lineage>
        <taxon>Bacteria</taxon>
        <taxon>Bacillati</taxon>
        <taxon>Bacillota</taxon>
        <taxon>Bacilli</taxon>
        <taxon>Lactobacillales</taxon>
        <taxon>Streptococcaceae</taxon>
        <taxon>Streptococcus</taxon>
    </lineage>
</organism>
<sequence length="130" mass="14695">MKKMFGALCFIAILVLTYFFWPGAAPSLPQADEILEIQLVQDQEEVKIDQTDAIKKLVTELGKSNKIRQESIHDTPPISPHVQITFVMTDGKAIAYAYKGKYGVTYLEQPYVGIYQLQKVPQLIQHLLAD</sequence>
<dbReference type="Proteomes" id="UP000281771">
    <property type="component" value="Unassembled WGS sequence"/>
</dbReference>
<dbReference type="STRING" id="1123309.GCA_000377005_00910"/>
<reference evidence="2 3" key="1">
    <citation type="submission" date="2018-11" db="EMBL/GenBank/DDBJ databases">
        <title>Genomes From Bacteria Associated with the Canine Oral Cavity: a Test Case for Automated Genome-Based Taxonomic Assignment.</title>
        <authorList>
            <person name="Coil D.A."/>
            <person name="Jospin G."/>
            <person name="Darling A.E."/>
            <person name="Wallis C."/>
            <person name="Davis I.J."/>
            <person name="Harris S."/>
            <person name="Eisen J.A."/>
            <person name="Holcombe L.J."/>
            <person name="O'Flynn C."/>
        </authorList>
    </citation>
    <scope>NUCLEOTIDE SEQUENCE [LARGE SCALE GENOMIC DNA]</scope>
    <source>
        <strain evidence="2 3">OH4621_COT-116</strain>
    </source>
</reference>
<feature type="domain" description="DUF5301" evidence="1">
    <location>
        <begin position="26"/>
        <end position="116"/>
    </location>
</feature>
<name>A0A3P1VCZ2_9STRE</name>
<evidence type="ECO:0000259" key="1">
    <source>
        <dbReference type="Pfam" id="PF17225"/>
    </source>
</evidence>
<gene>
    <name evidence="2" type="ORF">EII38_05955</name>
</gene>
<dbReference type="Pfam" id="PF17225">
    <property type="entry name" value="DUF5301"/>
    <property type="match status" value="1"/>
</dbReference>
<accession>A0A3P1VCZ2</accession>